<keyword evidence="6" id="KW-0067">ATP-binding</keyword>
<dbReference type="OrthoDB" id="1522284at2"/>
<evidence type="ECO:0000256" key="5">
    <source>
        <dbReference type="ARBA" id="ARBA00022777"/>
    </source>
</evidence>
<dbReference type="GO" id="GO:0005524">
    <property type="term" value="F:ATP binding"/>
    <property type="evidence" value="ECO:0007669"/>
    <property type="project" value="UniProtKB-KW"/>
</dbReference>
<accession>I6YU50</accession>
<evidence type="ECO:0000313" key="9">
    <source>
        <dbReference type="EMBL" id="AFN74072.1"/>
    </source>
</evidence>
<dbReference type="EMBL" id="CP003557">
    <property type="protein sequence ID" value="AFN74072.1"/>
    <property type="molecule type" value="Genomic_DNA"/>
</dbReference>
<keyword evidence="7" id="KW-0812">Transmembrane</keyword>
<dbReference type="InterPro" id="IPR036890">
    <property type="entry name" value="HATPase_C_sf"/>
</dbReference>
<dbReference type="EC" id="2.7.13.3" evidence="2"/>
<sequence length="492" mass="57560">MEKNILFDRIKKYHFEFKHLTVLFVGLILFQFILSFIHKASMHNFFDNTQEWYQRNSAERLANMNTTTIELLYEIVKLREDMGAEERRHIIQFFDMILNQQILHQNIEEICLLVNRGGDIVAIDNGNALFANLIDNSNSAYNSASHKNAIELYRQIYNTISGSEQIINLTTNNKTYHIFVPFVPNGEFAGALYIKNTPDFTFVQREMITSYEETSLIYSALFLLGLLAMYYISTYTVKERDEAQKLLLEEHEQNIKHQIEHQKESMFTKRIYHTHHKAEKIMGFIKEDLRNLSIENIDDIKNRVLKYSNFISRVIYDMKWYEPPLQTVRNPTFRTNINEVIRFIVENIFNRTARKTGSFKIELDLDENMPPVHVNEFVVWEIIEPLIQNSVDHGGDDFLNIKVRTKFDRMTNSTSITIEDDGTGIKPELLETDENGVKKLFLEKVSTKKISHTNSGYGCYIAYELSVQRCGWKIDAENLPSKGCKFTILVPH</sequence>
<dbReference type="Gene3D" id="3.30.565.10">
    <property type="entry name" value="Histidine kinase-like ATPase, C-terminal domain"/>
    <property type="match status" value="1"/>
</dbReference>
<dbReference type="SMART" id="SM00387">
    <property type="entry name" value="HATPase_c"/>
    <property type="match status" value="1"/>
</dbReference>
<feature type="transmembrane region" description="Helical" evidence="7">
    <location>
        <begin position="215"/>
        <end position="232"/>
    </location>
</feature>
<evidence type="ECO:0000256" key="6">
    <source>
        <dbReference type="ARBA" id="ARBA00022840"/>
    </source>
</evidence>
<dbReference type="SUPFAM" id="SSF55874">
    <property type="entry name" value="ATPase domain of HSP90 chaperone/DNA topoisomerase II/histidine kinase"/>
    <property type="match status" value="1"/>
</dbReference>
<evidence type="ECO:0000256" key="2">
    <source>
        <dbReference type="ARBA" id="ARBA00012438"/>
    </source>
</evidence>
<evidence type="ECO:0000313" key="10">
    <source>
        <dbReference type="Proteomes" id="UP000009011"/>
    </source>
</evidence>
<evidence type="ECO:0000259" key="8">
    <source>
        <dbReference type="SMART" id="SM00387"/>
    </source>
</evidence>
<keyword evidence="4" id="KW-0547">Nucleotide-binding</keyword>
<organism evidence="9 10">
    <name type="scientific">Melioribacter roseus (strain DSM 23840 / JCM 17771 / VKM B-2668 / P3M-2)</name>
    <dbReference type="NCBI Taxonomy" id="1191523"/>
    <lineage>
        <taxon>Bacteria</taxon>
        <taxon>Pseudomonadati</taxon>
        <taxon>Ignavibacteriota</taxon>
        <taxon>Ignavibacteria</taxon>
        <taxon>Ignavibacteriales</taxon>
        <taxon>Melioribacteraceae</taxon>
        <taxon>Melioribacter</taxon>
    </lineage>
</organism>
<dbReference type="KEGG" id="mro:MROS_0831"/>
<keyword evidence="3" id="KW-0808">Transferase</keyword>
<comment type="catalytic activity">
    <reaction evidence="1">
        <text>ATP + protein L-histidine = ADP + protein N-phospho-L-histidine.</text>
        <dbReference type="EC" id="2.7.13.3"/>
    </reaction>
</comment>
<dbReference type="GO" id="GO:0004673">
    <property type="term" value="F:protein histidine kinase activity"/>
    <property type="evidence" value="ECO:0007669"/>
    <property type="project" value="UniProtKB-EC"/>
</dbReference>
<dbReference type="eggNOG" id="COG2205">
    <property type="taxonomic scope" value="Bacteria"/>
</dbReference>
<evidence type="ECO:0000256" key="3">
    <source>
        <dbReference type="ARBA" id="ARBA00022679"/>
    </source>
</evidence>
<dbReference type="InterPro" id="IPR003594">
    <property type="entry name" value="HATPase_dom"/>
</dbReference>
<evidence type="ECO:0000256" key="1">
    <source>
        <dbReference type="ARBA" id="ARBA00000085"/>
    </source>
</evidence>
<name>I6YU50_MELRP</name>
<keyword evidence="10" id="KW-1185">Reference proteome</keyword>
<evidence type="ECO:0000256" key="4">
    <source>
        <dbReference type="ARBA" id="ARBA00022741"/>
    </source>
</evidence>
<evidence type="ECO:0000256" key="7">
    <source>
        <dbReference type="SAM" id="Phobius"/>
    </source>
</evidence>
<dbReference type="Proteomes" id="UP000009011">
    <property type="component" value="Chromosome"/>
</dbReference>
<feature type="domain" description="Histidine kinase/HSP90-like ATPase" evidence="8">
    <location>
        <begin position="374"/>
        <end position="492"/>
    </location>
</feature>
<proteinExistence type="predicted"/>
<dbReference type="RefSeq" id="WP_014855508.1">
    <property type="nucleotide sequence ID" value="NC_018178.1"/>
</dbReference>
<dbReference type="PANTHER" id="PTHR44936:SF10">
    <property type="entry name" value="SENSOR PROTEIN RSTB"/>
    <property type="match status" value="1"/>
</dbReference>
<reference evidence="9 10" key="1">
    <citation type="journal article" date="2013" name="PLoS ONE">
        <title>Genomic analysis of Melioribacter roseus, facultatively anaerobic organotrophic bacterium representing a novel deep lineage within Bacteriodetes/Chlorobi group.</title>
        <authorList>
            <person name="Kadnikov V.V."/>
            <person name="Mardanov A.V."/>
            <person name="Podosokorskaya O.A."/>
            <person name="Gavrilov S.N."/>
            <person name="Kublanov I.V."/>
            <person name="Beletsky A.V."/>
            <person name="Bonch-Osmolovskaya E.A."/>
            <person name="Ravin N.V."/>
        </authorList>
    </citation>
    <scope>NUCLEOTIDE SEQUENCE [LARGE SCALE GENOMIC DNA]</scope>
    <source>
        <strain evidence="10">JCM 17771 / P3M-2</strain>
    </source>
</reference>
<dbReference type="PANTHER" id="PTHR44936">
    <property type="entry name" value="SENSOR PROTEIN CREC"/>
    <property type="match status" value="1"/>
</dbReference>
<dbReference type="STRING" id="1191523.MROS_0831"/>
<dbReference type="HOGENOM" id="CLU_529643_0_0_10"/>
<dbReference type="AlphaFoldDB" id="I6YU50"/>
<keyword evidence="7" id="KW-0472">Membrane</keyword>
<gene>
    <name evidence="9" type="ordered locus">MROS_0831</name>
</gene>
<dbReference type="InterPro" id="IPR050980">
    <property type="entry name" value="2C_sensor_his_kinase"/>
</dbReference>
<dbReference type="Pfam" id="PF02518">
    <property type="entry name" value="HATPase_c"/>
    <property type="match status" value="1"/>
</dbReference>
<protein>
    <recommendedName>
        <fullName evidence="2">histidine kinase</fullName>
        <ecNumber evidence="2">2.7.13.3</ecNumber>
    </recommendedName>
</protein>
<keyword evidence="7" id="KW-1133">Transmembrane helix</keyword>
<keyword evidence="5" id="KW-0418">Kinase</keyword>
<feature type="transmembrane region" description="Helical" evidence="7">
    <location>
        <begin position="20"/>
        <end position="37"/>
    </location>
</feature>